<name>A0A8R1I6C9_CAEJA</name>
<reference evidence="2" key="2">
    <citation type="submission" date="2022-06" db="UniProtKB">
        <authorList>
            <consortium name="EnsemblMetazoa"/>
        </authorList>
    </citation>
    <scope>IDENTIFICATION</scope>
    <source>
        <strain evidence="2">DF5081</strain>
    </source>
</reference>
<keyword evidence="1" id="KW-1133">Transmembrane helix</keyword>
<dbReference type="EnsemblMetazoa" id="CJA15627a.1">
    <property type="protein sequence ID" value="CJA15627a.1"/>
    <property type="gene ID" value="WBGene00134831"/>
</dbReference>
<dbReference type="AlphaFoldDB" id="A0A8R1I6C9"/>
<accession>A0A8R1I6C9</accession>
<keyword evidence="1" id="KW-0812">Transmembrane</keyword>
<sequence length="261" mass="27823">MVSSRGWGTVTGLIFSTCFLLFILGLFFLFVFLFLFSTYTSSPRTPRRCKCAPIAVDLAATLVTSSSQLLRSLCSLCSHALSLSNVQPLKMSLFAVQPNTVMSANEAAPPPPPYIPSEECNATVNEWGVWPADFVELAHDPSVTNAASSAEIESRVRCGNAPVNRSCTALCPDSKCVFKWAYATTAAATACQCSCCLLGLEQCEMRSSSSMPTGMSISIGSSSSDGSGYCTHGHGGSYQHRQTTPTTAVQYFVEDSATVVV</sequence>
<dbReference type="Proteomes" id="UP000005237">
    <property type="component" value="Unassembled WGS sequence"/>
</dbReference>
<evidence type="ECO:0000256" key="1">
    <source>
        <dbReference type="SAM" id="Phobius"/>
    </source>
</evidence>
<evidence type="ECO:0000313" key="3">
    <source>
        <dbReference type="Proteomes" id="UP000005237"/>
    </source>
</evidence>
<proteinExistence type="predicted"/>
<organism evidence="2 3">
    <name type="scientific">Caenorhabditis japonica</name>
    <dbReference type="NCBI Taxonomy" id="281687"/>
    <lineage>
        <taxon>Eukaryota</taxon>
        <taxon>Metazoa</taxon>
        <taxon>Ecdysozoa</taxon>
        <taxon>Nematoda</taxon>
        <taxon>Chromadorea</taxon>
        <taxon>Rhabditida</taxon>
        <taxon>Rhabditina</taxon>
        <taxon>Rhabditomorpha</taxon>
        <taxon>Rhabditoidea</taxon>
        <taxon>Rhabditidae</taxon>
        <taxon>Peloderinae</taxon>
        <taxon>Caenorhabditis</taxon>
    </lineage>
</organism>
<protein>
    <submittedName>
        <fullName evidence="2">Uncharacterized protein</fullName>
    </submittedName>
</protein>
<keyword evidence="1" id="KW-0472">Membrane</keyword>
<keyword evidence="3" id="KW-1185">Reference proteome</keyword>
<evidence type="ECO:0000313" key="2">
    <source>
        <dbReference type="EnsemblMetazoa" id="CJA15627a.1"/>
    </source>
</evidence>
<feature type="transmembrane region" description="Helical" evidence="1">
    <location>
        <begin position="12"/>
        <end position="36"/>
    </location>
</feature>
<reference evidence="3" key="1">
    <citation type="submission" date="2010-08" db="EMBL/GenBank/DDBJ databases">
        <authorList>
            <consortium name="Caenorhabditis japonica Sequencing Consortium"/>
            <person name="Wilson R.K."/>
        </authorList>
    </citation>
    <scope>NUCLEOTIDE SEQUENCE [LARGE SCALE GENOMIC DNA]</scope>
    <source>
        <strain evidence="3">DF5081</strain>
    </source>
</reference>